<dbReference type="PIRSF" id="PIRSF011396">
    <property type="entry name" value="Trp_halogenase"/>
    <property type="match status" value="1"/>
</dbReference>
<keyword evidence="2" id="KW-0274">FAD</keyword>
<feature type="binding site" evidence="2">
    <location>
        <position position="84"/>
    </location>
    <ligand>
        <name>7-chloro-L-tryptophan</name>
        <dbReference type="ChEBI" id="CHEBI:58713"/>
    </ligand>
</feature>
<evidence type="ECO:0000313" key="4">
    <source>
        <dbReference type="Proteomes" id="UP000664654"/>
    </source>
</evidence>
<feature type="active site" evidence="1">
    <location>
        <position position="84"/>
    </location>
</feature>
<dbReference type="InterPro" id="IPR036188">
    <property type="entry name" value="FAD/NAD-bd_sf"/>
</dbReference>
<feature type="binding site" evidence="2">
    <location>
        <position position="352"/>
    </location>
    <ligand>
        <name>L-tryptophan</name>
        <dbReference type="ChEBI" id="CHEBI:57912"/>
    </ligand>
</feature>
<evidence type="ECO:0000256" key="2">
    <source>
        <dbReference type="PIRSR" id="PIRSR011396-2"/>
    </source>
</evidence>
<dbReference type="SUPFAM" id="SSF51905">
    <property type="entry name" value="FAD/NAD(P)-binding domain"/>
    <property type="match status" value="1"/>
</dbReference>
<feature type="binding site" evidence="2">
    <location>
        <position position="343"/>
    </location>
    <ligand>
        <name>FAD</name>
        <dbReference type="ChEBI" id="CHEBI:57692"/>
    </ligand>
</feature>
<dbReference type="EMBL" id="JAFKCV010000002">
    <property type="protein sequence ID" value="MBN7824236.1"/>
    <property type="molecule type" value="Genomic_DNA"/>
</dbReference>
<dbReference type="Proteomes" id="UP000664654">
    <property type="component" value="Unassembled WGS sequence"/>
</dbReference>
<feature type="binding site" evidence="2">
    <location>
        <position position="192"/>
    </location>
    <ligand>
        <name>FAD</name>
        <dbReference type="ChEBI" id="CHEBI:57692"/>
    </ligand>
</feature>
<keyword evidence="4" id="KW-1185">Reference proteome</keyword>
<dbReference type="AlphaFoldDB" id="A0A939IQ96"/>
<dbReference type="Pfam" id="PF04820">
    <property type="entry name" value="Trp_halogenase"/>
    <property type="match status" value="1"/>
</dbReference>
<dbReference type="GO" id="GO:0000166">
    <property type="term" value="F:nucleotide binding"/>
    <property type="evidence" value="ECO:0007669"/>
    <property type="project" value="UniProtKB-KW"/>
</dbReference>
<evidence type="ECO:0000313" key="3">
    <source>
        <dbReference type="EMBL" id="MBN7824236.1"/>
    </source>
</evidence>
<dbReference type="InterPro" id="IPR050816">
    <property type="entry name" value="Flavin-dep_Halogenase_NPB"/>
</dbReference>
<dbReference type="InterPro" id="IPR006905">
    <property type="entry name" value="Flavin_halogenase"/>
</dbReference>
<accession>A0A939IQ96</accession>
<dbReference type="PANTHER" id="PTHR43747:SF4">
    <property type="entry name" value="FLAVIN-DEPENDENT TRYPTOPHAN HALOGENASE"/>
    <property type="match status" value="1"/>
</dbReference>
<keyword evidence="2" id="KW-0285">Flavoprotein</keyword>
<evidence type="ECO:0000256" key="1">
    <source>
        <dbReference type="PIRSR" id="PIRSR011396-1"/>
    </source>
</evidence>
<sequence>MAMTGEIRHVVVLGGGTAGWLAANHLARRLQSHLPDTVQVSLIESPDIPTIGVGEGTVPAIRSSLHHLGISETRLLREADATFKQSIKFVGWMKPRQGAAHSYHHLFDYPDILDSDPTPAWLQGKLPGMHYADAVSVQGRFCDAGLGPKLMTQPEYAGISQYAYHIDAAKFGKLLAEHGSNKLGVRHIRAHVTSVKVKTDGGIDSLITDCAGEIQGDLYVDASGFNALLLSQTMNIPLVDKSHVLLADTALAVQVPYSSPAQPIACHTLATAQHAGWIWDIGLTERRGVGYVYSSSHTSHEQAEHNLRDYLGPLANDLAMRRIPMQVGYRKKFWHKNCVAIGLSQGFVEPLEATGLLMFDITSRMLADQFPAHQAQIDQTAGRFNRQVSYAWERVVDFIKLHYCISDRDDSEFWLDNRHEQSIPQSLQENLEYWRYQLPSHYDFTNVSGIFNLENYLYVLYGMHYPTQIADRPGFAAPAMAAEQKVQAMQKRAAQLAAQMLPHRELINRIRQYGLQRI</sequence>
<feature type="binding site" evidence="2">
    <location>
        <begin position="15"/>
        <end position="18"/>
    </location>
    <ligand>
        <name>FAD</name>
        <dbReference type="ChEBI" id="CHEBI:57692"/>
    </ligand>
</feature>
<reference evidence="3" key="1">
    <citation type="submission" date="2021-03" db="EMBL/GenBank/DDBJ databases">
        <title>novel species isolated from a fishpond in China.</title>
        <authorList>
            <person name="Lu H."/>
            <person name="Cai Z."/>
        </authorList>
    </citation>
    <scope>NUCLEOTIDE SEQUENCE</scope>
    <source>
        <strain evidence="3">JCM 30855</strain>
    </source>
</reference>
<keyword evidence="2" id="KW-0547">Nucleotide-binding</keyword>
<protein>
    <submittedName>
        <fullName evidence="3">Tryptophan 7-halogenase</fullName>
    </submittedName>
</protein>
<name>A0A939IQ96_9ALTE</name>
<dbReference type="GO" id="GO:0004497">
    <property type="term" value="F:monooxygenase activity"/>
    <property type="evidence" value="ECO:0007669"/>
    <property type="project" value="InterPro"/>
</dbReference>
<dbReference type="InterPro" id="IPR033856">
    <property type="entry name" value="Trp_halogen"/>
</dbReference>
<organism evidence="3 4">
    <name type="scientific">Bowmanella dokdonensis</name>
    <dbReference type="NCBI Taxonomy" id="751969"/>
    <lineage>
        <taxon>Bacteria</taxon>
        <taxon>Pseudomonadati</taxon>
        <taxon>Pseudomonadota</taxon>
        <taxon>Gammaproteobacteria</taxon>
        <taxon>Alteromonadales</taxon>
        <taxon>Alteromonadaceae</taxon>
        <taxon>Bowmanella</taxon>
    </lineage>
</organism>
<dbReference type="PANTHER" id="PTHR43747">
    <property type="entry name" value="FAD-BINDING PROTEIN"/>
    <property type="match status" value="1"/>
</dbReference>
<comment type="caution">
    <text evidence="3">The sequence shown here is derived from an EMBL/GenBank/DDBJ whole genome shotgun (WGS) entry which is preliminary data.</text>
</comment>
<dbReference type="Gene3D" id="3.50.50.60">
    <property type="entry name" value="FAD/NAD(P)-binding domain"/>
    <property type="match status" value="1"/>
</dbReference>
<proteinExistence type="predicted"/>
<gene>
    <name evidence="3" type="ORF">J0A66_03250</name>
</gene>